<proteinExistence type="predicted"/>
<accession>A0A1F7YEL1</accession>
<gene>
    <name evidence="1" type="ORF">A2627_01690</name>
</gene>
<comment type="caution">
    <text evidence="1">The sequence shown here is derived from an EMBL/GenBank/DDBJ whole genome shotgun (WGS) entry which is preliminary data.</text>
</comment>
<dbReference type="AlphaFoldDB" id="A0A1F7YEL1"/>
<evidence type="ECO:0000313" key="2">
    <source>
        <dbReference type="Proteomes" id="UP000178851"/>
    </source>
</evidence>
<evidence type="ECO:0000313" key="1">
    <source>
        <dbReference type="EMBL" id="OGM25766.1"/>
    </source>
</evidence>
<dbReference type="EMBL" id="MGGI01000020">
    <property type="protein sequence ID" value="OGM25766.1"/>
    <property type="molecule type" value="Genomic_DNA"/>
</dbReference>
<protein>
    <submittedName>
        <fullName evidence="1">Uncharacterized protein</fullName>
    </submittedName>
</protein>
<dbReference type="Proteomes" id="UP000178851">
    <property type="component" value="Unassembled WGS sequence"/>
</dbReference>
<organism evidence="1 2">
    <name type="scientific">Candidatus Woesebacteria bacterium RIFCSPHIGHO2_01_FULL_39_28</name>
    <dbReference type="NCBI Taxonomy" id="1802496"/>
    <lineage>
        <taxon>Bacteria</taxon>
        <taxon>Candidatus Woeseibacteriota</taxon>
    </lineage>
</organism>
<sequence>MEEIKKMLRAVINGQSALKQELLGKVDGVNNKVDKLSSEMHDEFSRTNKRIDKLGKQLAYLEDDTPTVEDFEKLEERVEGKIASL</sequence>
<dbReference type="Gene3D" id="3.90.20.10">
    <property type="match status" value="1"/>
</dbReference>
<reference evidence="1 2" key="1">
    <citation type="journal article" date="2016" name="Nat. Commun.">
        <title>Thousands of microbial genomes shed light on interconnected biogeochemical processes in an aquifer system.</title>
        <authorList>
            <person name="Anantharaman K."/>
            <person name="Brown C.T."/>
            <person name="Hug L.A."/>
            <person name="Sharon I."/>
            <person name="Castelle C.J."/>
            <person name="Probst A.J."/>
            <person name="Thomas B.C."/>
            <person name="Singh A."/>
            <person name="Wilkins M.J."/>
            <person name="Karaoz U."/>
            <person name="Brodie E.L."/>
            <person name="Williams K.H."/>
            <person name="Hubbard S.S."/>
            <person name="Banfield J.F."/>
        </authorList>
    </citation>
    <scope>NUCLEOTIDE SEQUENCE [LARGE SCALE GENOMIC DNA]</scope>
</reference>
<name>A0A1F7YEL1_9BACT</name>